<evidence type="ECO:0000313" key="2">
    <source>
        <dbReference type="EMBL" id="GGC41415.1"/>
    </source>
</evidence>
<dbReference type="PANTHER" id="PTHR35580">
    <property type="entry name" value="CELL SURFACE GLYCOPROTEIN (S-LAYER PROTEIN)-LIKE PROTEIN"/>
    <property type="match status" value="1"/>
</dbReference>
<dbReference type="PANTHER" id="PTHR35580:SF1">
    <property type="entry name" value="PHYTASE-LIKE DOMAIN-CONTAINING PROTEIN"/>
    <property type="match status" value="1"/>
</dbReference>
<keyword evidence="3" id="KW-1185">Reference proteome</keyword>
<proteinExistence type="predicted"/>
<comment type="caution">
    <text evidence="2">The sequence shown here is derived from an EMBL/GenBank/DDBJ whole genome shotgun (WGS) entry which is preliminary data.</text>
</comment>
<evidence type="ECO:0000259" key="1">
    <source>
        <dbReference type="Pfam" id="PF18962"/>
    </source>
</evidence>
<dbReference type="NCBIfam" id="TIGR04183">
    <property type="entry name" value="Por_Secre_tail"/>
    <property type="match status" value="1"/>
</dbReference>
<dbReference type="Pfam" id="PF18962">
    <property type="entry name" value="Por_Secre_tail"/>
    <property type="match status" value="1"/>
</dbReference>
<name>A0ABQ1MIM6_9BACT</name>
<organism evidence="2 3">
    <name type="scientific">Marivirga lumbricoides</name>
    <dbReference type="NCBI Taxonomy" id="1046115"/>
    <lineage>
        <taxon>Bacteria</taxon>
        <taxon>Pseudomonadati</taxon>
        <taxon>Bacteroidota</taxon>
        <taxon>Cytophagia</taxon>
        <taxon>Cytophagales</taxon>
        <taxon>Marivirgaceae</taxon>
        <taxon>Marivirga</taxon>
    </lineage>
</organism>
<dbReference type="RefSeq" id="WP_188464665.1">
    <property type="nucleotide sequence ID" value="NZ_BAABHU010000009.1"/>
</dbReference>
<accession>A0ABQ1MIM6</accession>
<feature type="domain" description="Secretion system C-terminal sorting" evidence="1">
    <location>
        <begin position="952"/>
        <end position="1022"/>
    </location>
</feature>
<dbReference type="EMBL" id="BMEC01000009">
    <property type="protein sequence ID" value="GGC41415.1"/>
    <property type="molecule type" value="Genomic_DNA"/>
</dbReference>
<reference evidence="3" key="1">
    <citation type="journal article" date="2019" name="Int. J. Syst. Evol. Microbiol.">
        <title>The Global Catalogue of Microorganisms (GCM) 10K type strain sequencing project: providing services to taxonomists for standard genome sequencing and annotation.</title>
        <authorList>
            <consortium name="The Broad Institute Genomics Platform"/>
            <consortium name="The Broad Institute Genome Sequencing Center for Infectious Disease"/>
            <person name="Wu L."/>
            <person name="Ma J."/>
        </authorList>
    </citation>
    <scope>NUCLEOTIDE SEQUENCE [LARGE SCALE GENOMIC DNA]</scope>
    <source>
        <strain evidence="3">CGMCC 1.10832</strain>
    </source>
</reference>
<dbReference type="InterPro" id="IPR026444">
    <property type="entry name" value="Secre_tail"/>
</dbReference>
<dbReference type="InterPro" id="IPR052918">
    <property type="entry name" value="Motility_Chemotaxis_Reg"/>
</dbReference>
<evidence type="ECO:0000313" key="3">
    <source>
        <dbReference type="Proteomes" id="UP000636010"/>
    </source>
</evidence>
<dbReference type="Proteomes" id="UP000636010">
    <property type="component" value="Unassembled WGS sequence"/>
</dbReference>
<sequence length="1025" mass="114075">MNNSSTHSSVIKKGNYTQANSQNIGGLTLLGGNGKNTGEFIVTDENNNTYIIGSFRVSMELEGQTIEGYAANSYYLAKYNSTNELVSFKNLVDSEVDASFKIDGFSFFDDGLLLLGQTNDDLIINENTVSVNDRITFLLKLNTDGTTSWYKEYEYRFSGNSRTNLIPLAHNDTHIFTCFENTTVTKLNAIGDIIDSYYLPTNYGFITTILAKTNNLVVGGYFDKTISIGDVTLTSKNFYETSFISSLNINTYEREWAYHNGTLFQGEPGDSWAQKLFADQSGNIYLKGTFRTQIQWGNDQYQGIMTSDQYISKFSSNGDIDTTIVLAGSIGSEVILNNTLYLINASMYGIDGNTSTSEDNIIVLDNDYNFKRSAKFPTSEKNYQATEATAKNGDLILTGDIDNNSVLFTIDTSDLSIISENKSQSEKNGYFTLLGLESINSTEYIAGNKNGSIQLYNSVLADSSTAIIASVKNKNVENITSFYNATFSYFYPSTMKISNLTNKMIVKGTAQPNFHINENQYDINGNFLAQINIDGSVDWVKDLSSLEELHSLTYDDEGNIYISGSTEDAFNENGITITLNGYADYFVLKLNSSGEIVWFKNFGSIYANYYTSVISYIKDQIIFSGEYSISQETIIEGDGISVPLGTPELGNNILIAFNKEGEVNWAKGHGKSTDSDNNYWACALKSSSDGGFYMTGFFGENNSFGDITLESQYYLNHFVAKYDKDGKVIWANPIRLSQFGFNYSEIGTDENNNVYIQGDFPAEIEFGADTTLMSQGSKSVYIAKYGSAGEFQNVNVFSGDYLYTRVMDVKGEDNLSIGGTISRSFNIGNGSENSYLGNSYIVELCTIPSIPSVPNGLTEVFQADTTSYMSSIPYFNNEQWVLSPTEAGEIIFEQNDSIAIKWSKTYTGEAVVKVKQFNSCGESEFSEELVINVNKEEVTSIDKKLNENLYFYPNPVTSNLNLEWNRDINVRSIQLLDLTGREVINIKLLSSLETYLVNMQNLSQGTYILKLSTYSGEIIERVVKR</sequence>
<protein>
    <recommendedName>
        <fullName evidence="1">Secretion system C-terminal sorting domain-containing protein</fullName>
    </recommendedName>
</protein>
<gene>
    <name evidence="2" type="ORF">GCM10011506_28730</name>
</gene>